<keyword evidence="4" id="KW-0804">Transcription</keyword>
<evidence type="ECO:0000313" key="7">
    <source>
        <dbReference type="Proteomes" id="UP000515312"/>
    </source>
</evidence>
<dbReference type="Proteomes" id="UP000515312">
    <property type="component" value="Chromosome"/>
</dbReference>
<protein>
    <submittedName>
        <fullName evidence="6">Sigma-70 family RNA polymerase sigma factor</fullName>
    </submittedName>
</protein>
<dbReference type="EMBL" id="CP060394">
    <property type="protein sequence ID" value="QNI34367.1"/>
    <property type="molecule type" value="Genomic_DNA"/>
</dbReference>
<dbReference type="InterPro" id="IPR039425">
    <property type="entry name" value="RNA_pol_sigma-70-like"/>
</dbReference>
<dbReference type="Gene3D" id="1.10.10.10">
    <property type="entry name" value="Winged helix-like DNA-binding domain superfamily/Winged helix DNA-binding domain"/>
    <property type="match status" value="1"/>
</dbReference>
<dbReference type="RefSeq" id="WP_186746485.1">
    <property type="nucleotide sequence ID" value="NZ_CP060394.1"/>
</dbReference>
<dbReference type="PANTHER" id="PTHR43133:SF8">
    <property type="entry name" value="RNA POLYMERASE SIGMA FACTOR HI_1459-RELATED"/>
    <property type="match status" value="1"/>
</dbReference>
<sequence>MSINLRGLFEASTPRIVTSQSEERSVEQAQRDIYESHRHRVFSLAFHMTGNELQAEALLTNSFVRAFHVDPKPDSRIIDDALIAGLRSHFSLAPAMPAPVDVSAGMDGRNVRRTDLEEAIQELPPIERLAFLLRDVEGYSSDAIAQLLEVSRPEVAQALFSARIRLRSILADMETERAA</sequence>
<organism evidence="6 7">
    <name type="scientific">Alloacidobacterium dinghuense</name>
    <dbReference type="NCBI Taxonomy" id="2763107"/>
    <lineage>
        <taxon>Bacteria</taxon>
        <taxon>Pseudomonadati</taxon>
        <taxon>Acidobacteriota</taxon>
        <taxon>Terriglobia</taxon>
        <taxon>Terriglobales</taxon>
        <taxon>Acidobacteriaceae</taxon>
        <taxon>Alloacidobacterium</taxon>
    </lineage>
</organism>
<evidence type="ECO:0000313" key="6">
    <source>
        <dbReference type="EMBL" id="QNI34367.1"/>
    </source>
</evidence>
<feature type="domain" description="RNA polymerase sigma factor 70 region 4 type 2" evidence="5">
    <location>
        <begin position="115"/>
        <end position="166"/>
    </location>
</feature>
<dbReference type="GO" id="GO:0016987">
    <property type="term" value="F:sigma factor activity"/>
    <property type="evidence" value="ECO:0007669"/>
    <property type="project" value="UniProtKB-KW"/>
</dbReference>
<dbReference type="Pfam" id="PF08281">
    <property type="entry name" value="Sigma70_r4_2"/>
    <property type="match status" value="1"/>
</dbReference>
<dbReference type="InterPro" id="IPR013324">
    <property type="entry name" value="RNA_pol_sigma_r3/r4-like"/>
</dbReference>
<proteinExistence type="predicted"/>
<dbReference type="AlphaFoldDB" id="A0A7G8BP97"/>
<dbReference type="InterPro" id="IPR036388">
    <property type="entry name" value="WH-like_DNA-bd_sf"/>
</dbReference>
<keyword evidence="3" id="KW-0238">DNA-binding</keyword>
<dbReference type="GO" id="GO:0003677">
    <property type="term" value="F:DNA binding"/>
    <property type="evidence" value="ECO:0007669"/>
    <property type="project" value="UniProtKB-KW"/>
</dbReference>
<dbReference type="KEGG" id="adin:H7849_10990"/>
<evidence type="ECO:0000256" key="2">
    <source>
        <dbReference type="ARBA" id="ARBA00023082"/>
    </source>
</evidence>
<name>A0A7G8BP97_9BACT</name>
<accession>A0A7G8BP97</accession>
<keyword evidence="2" id="KW-0731">Sigma factor</keyword>
<dbReference type="CDD" id="cd06171">
    <property type="entry name" value="Sigma70_r4"/>
    <property type="match status" value="1"/>
</dbReference>
<dbReference type="PANTHER" id="PTHR43133">
    <property type="entry name" value="RNA POLYMERASE ECF-TYPE SIGMA FACTO"/>
    <property type="match status" value="1"/>
</dbReference>
<dbReference type="InterPro" id="IPR013249">
    <property type="entry name" value="RNA_pol_sigma70_r4_t2"/>
</dbReference>
<reference evidence="6 7" key="1">
    <citation type="submission" date="2020-08" db="EMBL/GenBank/DDBJ databases">
        <title>Edaphobacter telluris sp. nov. and Acidobacterium dinghuensis sp. nov., two acidobacteria isolated from forest soil.</title>
        <authorList>
            <person name="Fu J."/>
            <person name="Qiu L."/>
        </authorList>
    </citation>
    <scope>NUCLEOTIDE SEQUENCE [LARGE SCALE GENOMIC DNA]</scope>
    <source>
        <strain evidence="6">4Y35</strain>
    </source>
</reference>
<dbReference type="GO" id="GO:0006352">
    <property type="term" value="P:DNA-templated transcription initiation"/>
    <property type="evidence" value="ECO:0007669"/>
    <property type="project" value="InterPro"/>
</dbReference>
<evidence type="ECO:0000256" key="4">
    <source>
        <dbReference type="ARBA" id="ARBA00023163"/>
    </source>
</evidence>
<evidence type="ECO:0000256" key="3">
    <source>
        <dbReference type="ARBA" id="ARBA00023125"/>
    </source>
</evidence>
<dbReference type="SUPFAM" id="SSF88659">
    <property type="entry name" value="Sigma3 and sigma4 domains of RNA polymerase sigma factors"/>
    <property type="match status" value="1"/>
</dbReference>
<keyword evidence="1" id="KW-0805">Transcription regulation</keyword>
<evidence type="ECO:0000259" key="5">
    <source>
        <dbReference type="Pfam" id="PF08281"/>
    </source>
</evidence>
<gene>
    <name evidence="6" type="ORF">H7849_10990</name>
</gene>
<keyword evidence="7" id="KW-1185">Reference proteome</keyword>
<evidence type="ECO:0000256" key="1">
    <source>
        <dbReference type="ARBA" id="ARBA00023015"/>
    </source>
</evidence>